<dbReference type="RefSeq" id="WP_014175975.1">
    <property type="nucleotide sequence ID" value="NC_016582.1"/>
</dbReference>
<keyword evidence="2" id="KW-1185">Reference proteome</keyword>
<accession>D7CAE1</accession>
<sequence length="48" mass="5581">MSMSDDRMARYSREQLDGYFVPEDLRVLLTAHWEGCNETAELFGITLL</sequence>
<dbReference type="STRING" id="749414.SBI_03377"/>
<proteinExistence type="predicted"/>
<dbReference type="PATRIC" id="fig|749414.3.peg.3499"/>
<gene>
    <name evidence="1" type="ordered locus">SBI_03377</name>
</gene>
<protein>
    <submittedName>
        <fullName evidence="1">Uncharacterized protein</fullName>
    </submittedName>
</protein>
<evidence type="ECO:0000313" key="1">
    <source>
        <dbReference type="EMBL" id="ADI06498.1"/>
    </source>
</evidence>
<dbReference type="EMBL" id="CP002047">
    <property type="protein sequence ID" value="ADI06498.1"/>
    <property type="molecule type" value="Genomic_DNA"/>
</dbReference>
<organism evidence="1 2">
    <name type="scientific">Streptomyces bingchenggensis (strain BCW-1)</name>
    <dbReference type="NCBI Taxonomy" id="749414"/>
    <lineage>
        <taxon>Bacteria</taxon>
        <taxon>Bacillati</taxon>
        <taxon>Actinomycetota</taxon>
        <taxon>Actinomycetes</taxon>
        <taxon>Kitasatosporales</taxon>
        <taxon>Streptomycetaceae</taxon>
        <taxon>Streptomyces</taxon>
    </lineage>
</organism>
<dbReference type="AlphaFoldDB" id="D7CAE1"/>
<dbReference type="Proteomes" id="UP000000377">
    <property type="component" value="Chromosome"/>
</dbReference>
<reference evidence="1 2" key="1">
    <citation type="journal article" date="2010" name="J. Bacteriol.">
        <title>Genome sequence of the milbemycin-producing bacterium Streptomyces bingchenggensis.</title>
        <authorList>
            <person name="Wang X.J."/>
            <person name="Yan Y.J."/>
            <person name="Zhang B."/>
            <person name="An J."/>
            <person name="Wang J.J."/>
            <person name="Tian J."/>
            <person name="Jiang L."/>
            <person name="Chen Y.H."/>
            <person name="Huang S.X."/>
            <person name="Yin M."/>
            <person name="Zhang J."/>
            <person name="Gao A.L."/>
            <person name="Liu C.X."/>
            <person name="Zhu Z.X."/>
            <person name="Xiang W.S."/>
        </authorList>
    </citation>
    <scope>NUCLEOTIDE SEQUENCE [LARGE SCALE GENOMIC DNA]</scope>
    <source>
        <strain evidence="1 2">BCW-1</strain>
    </source>
</reference>
<dbReference type="HOGENOM" id="CLU_3158120_0_0_11"/>
<evidence type="ECO:0000313" key="2">
    <source>
        <dbReference type="Proteomes" id="UP000000377"/>
    </source>
</evidence>
<dbReference type="KEGG" id="sbh:SBI_03377"/>
<name>D7CAE1_STRBB</name>